<protein>
    <submittedName>
        <fullName evidence="3">ATP-binding protein</fullName>
    </submittedName>
</protein>
<name>A0ABV1E7B2_9FIRM</name>
<dbReference type="Gene3D" id="3.30.565.10">
    <property type="entry name" value="Histidine kinase-like ATPase, C-terminal domain"/>
    <property type="match status" value="1"/>
</dbReference>
<keyword evidence="1" id="KW-0812">Transmembrane</keyword>
<feature type="transmembrane region" description="Helical" evidence="1">
    <location>
        <begin position="56"/>
        <end position="73"/>
    </location>
</feature>
<reference evidence="3 4" key="1">
    <citation type="submission" date="2024-03" db="EMBL/GenBank/DDBJ databases">
        <title>Human intestinal bacterial collection.</title>
        <authorList>
            <person name="Pauvert C."/>
            <person name="Hitch T.C.A."/>
            <person name="Clavel T."/>
        </authorList>
    </citation>
    <scope>NUCLEOTIDE SEQUENCE [LARGE SCALE GENOMIC DNA]</scope>
    <source>
        <strain evidence="3 4">CLA-AP-H29</strain>
    </source>
</reference>
<dbReference type="InterPro" id="IPR032834">
    <property type="entry name" value="NatK-like_C"/>
</dbReference>
<dbReference type="Proteomes" id="UP001464378">
    <property type="component" value="Unassembled WGS sequence"/>
</dbReference>
<evidence type="ECO:0000313" key="4">
    <source>
        <dbReference type="Proteomes" id="UP001464378"/>
    </source>
</evidence>
<feature type="transmembrane region" description="Helical" evidence="1">
    <location>
        <begin position="151"/>
        <end position="174"/>
    </location>
</feature>
<feature type="transmembrane region" description="Helical" evidence="1">
    <location>
        <begin position="34"/>
        <end position="50"/>
    </location>
</feature>
<dbReference type="GO" id="GO:0005524">
    <property type="term" value="F:ATP binding"/>
    <property type="evidence" value="ECO:0007669"/>
    <property type="project" value="UniProtKB-KW"/>
</dbReference>
<dbReference type="EMBL" id="JBBMFK010000001">
    <property type="protein sequence ID" value="MEQ2441928.1"/>
    <property type="molecule type" value="Genomic_DNA"/>
</dbReference>
<feature type="transmembrane region" description="Helical" evidence="1">
    <location>
        <begin position="12"/>
        <end position="27"/>
    </location>
</feature>
<feature type="transmembrane region" description="Helical" evidence="1">
    <location>
        <begin position="80"/>
        <end position="105"/>
    </location>
</feature>
<keyword evidence="3" id="KW-0067">ATP-binding</keyword>
<sequence>MPLADFLDRSKFTMELLLCCMLFFWPLKKRSHAPWRMGLGFLACVAAVALQPLSSLQFPVGFLLAGCYVLFCCDISLTDALYCMACAYATQHFMFLTHTVIHYLLGRPQPGAEDLGPCYFLVAVVVGAAFYLLFARRLAGDARYHLDTRRVLFSVVVILAVVLVLSLAASRAAAAGNPDLLLICRLYAMFCCLFFLWVQVSQVNQLRLEREVVLQQYLRSQQKDQYRITKENIDIINRKCHDLKHQLSTLRPGGGADRERYLSELEESIHIYDSTLETGNEVLDTVLTEKSLYCEAHQINLTCVADGRPLAFLDSTDIYTIFGNALDNAIESVIQLADPEKRVIAVSVWARGGLLLFQFENYYEQALTFEDGLPVTTKEDNGYHGFGIKSIRYTAKKYGGQLFISTERNLFLLRVTIPIPSK</sequence>
<accession>A0ABV1E7B2</accession>
<feature type="transmembrane region" description="Helical" evidence="1">
    <location>
        <begin position="117"/>
        <end position="139"/>
    </location>
</feature>
<dbReference type="CDD" id="cd16935">
    <property type="entry name" value="HATPase_AgrC-ComD-like"/>
    <property type="match status" value="1"/>
</dbReference>
<evidence type="ECO:0000313" key="3">
    <source>
        <dbReference type="EMBL" id="MEQ2441928.1"/>
    </source>
</evidence>
<comment type="caution">
    <text evidence="3">The sequence shown here is derived from an EMBL/GenBank/DDBJ whole genome shotgun (WGS) entry which is preliminary data.</text>
</comment>
<dbReference type="SUPFAM" id="SSF55874">
    <property type="entry name" value="ATPase domain of HSP90 chaperone/DNA topoisomerase II/histidine kinase"/>
    <property type="match status" value="1"/>
</dbReference>
<evidence type="ECO:0000259" key="2">
    <source>
        <dbReference type="Pfam" id="PF14501"/>
    </source>
</evidence>
<keyword evidence="1" id="KW-0472">Membrane</keyword>
<dbReference type="Pfam" id="PF14501">
    <property type="entry name" value="HATPase_c_5"/>
    <property type="match status" value="1"/>
</dbReference>
<keyword evidence="1" id="KW-1133">Transmembrane helix</keyword>
<keyword evidence="4" id="KW-1185">Reference proteome</keyword>
<gene>
    <name evidence="3" type="ORF">WMO64_00415</name>
</gene>
<dbReference type="InterPro" id="IPR036890">
    <property type="entry name" value="HATPase_C_sf"/>
</dbReference>
<feature type="transmembrane region" description="Helical" evidence="1">
    <location>
        <begin position="180"/>
        <end position="200"/>
    </location>
</feature>
<evidence type="ECO:0000256" key="1">
    <source>
        <dbReference type="SAM" id="Phobius"/>
    </source>
</evidence>
<organism evidence="3 4">
    <name type="scientific">Pseudoflavonifractor intestinihominis</name>
    <dbReference type="NCBI Taxonomy" id="3133171"/>
    <lineage>
        <taxon>Bacteria</taxon>
        <taxon>Bacillati</taxon>
        <taxon>Bacillota</taxon>
        <taxon>Clostridia</taxon>
        <taxon>Eubacteriales</taxon>
        <taxon>Oscillospiraceae</taxon>
        <taxon>Pseudoflavonifractor</taxon>
    </lineage>
</organism>
<feature type="domain" description="Sensor histidine kinase NatK-like C-terminal" evidence="2">
    <location>
        <begin position="315"/>
        <end position="418"/>
    </location>
</feature>
<keyword evidence="3" id="KW-0547">Nucleotide-binding</keyword>
<dbReference type="RefSeq" id="WP_349230639.1">
    <property type="nucleotide sequence ID" value="NZ_JBBMFK010000001.1"/>
</dbReference>
<proteinExistence type="predicted"/>